<dbReference type="AlphaFoldDB" id="A0AAE0K3Z1"/>
<dbReference type="Pfam" id="PF09748">
    <property type="entry name" value="Med10"/>
    <property type="match status" value="1"/>
</dbReference>
<comment type="subunit">
    <text evidence="6">Component of the Mediator complex.</text>
</comment>
<sequence>MAPVNADHQLLLDSINHILADVFQVMAQTQNYDSGGRPSREALAQDLQSLDTTLLAMHRTAAETLATGPGIPEPLFRYVENGRNPDIYTREFVELVRRMNQVTRGKTRAFAAFRDVLAHEMDTAMPELRDDVRRVVAATGGPGPAPPALLMATTGGPTSDTNAGPSAGAAGASGGGGGAGVGTASGQ</sequence>
<evidence type="ECO:0000256" key="3">
    <source>
        <dbReference type="ARBA" id="ARBA00023015"/>
    </source>
</evidence>
<organism evidence="8 9">
    <name type="scientific">Lasiosphaeria ovina</name>
    <dbReference type="NCBI Taxonomy" id="92902"/>
    <lineage>
        <taxon>Eukaryota</taxon>
        <taxon>Fungi</taxon>
        <taxon>Dikarya</taxon>
        <taxon>Ascomycota</taxon>
        <taxon>Pezizomycotina</taxon>
        <taxon>Sordariomycetes</taxon>
        <taxon>Sordariomycetidae</taxon>
        <taxon>Sordariales</taxon>
        <taxon>Lasiosphaeriaceae</taxon>
        <taxon>Lasiosphaeria</taxon>
    </lineage>
</organism>
<dbReference type="EMBL" id="JAULSN010000006">
    <property type="protein sequence ID" value="KAK3369190.1"/>
    <property type="molecule type" value="Genomic_DNA"/>
</dbReference>
<comment type="similarity">
    <text evidence="2 6">Belongs to the Mediator complex subunit 10 family.</text>
</comment>
<dbReference type="InterPro" id="IPR019145">
    <property type="entry name" value="Mediator_Med10"/>
</dbReference>
<dbReference type="GO" id="GO:0016592">
    <property type="term" value="C:mediator complex"/>
    <property type="evidence" value="ECO:0007669"/>
    <property type="project" value="InterPro"/>
</dbReference>
<evidence type="ECO:0000256" key="7">
    <source>
        <dbReference type="SAM" id="MobiDB-lite"/>
    </source>
</evidence>
<evidence type="ECO:0000256" key="4">
    <source>
        <dbReference type="ARBA" id="ARBA00023163"/>
    </source>
</evidence>
<keyword evidence="5 6" id="KW-0539">Nucleus</keyword>
<feature type="compositionally biased region" description="Gly residues" evidence="7">
    <location>
        <begin position="171"/>
        <end position="187"/>
    </location>
</feature>
<evidence type="ECO:0000256" key="2">
    <source>
        <dbReference type="ARBA" id="ARBA00005389"/>
    </source>
</evidence>
<protein>
    <recommendedName>
        <fullName evidence="6">Mediator of RNA polymerase II transcription subunit 10</fullName>
    </recommendedName>
    <alternativeName>
        <fullName evidence="6">Mediator complex subunit 10</fullName>
    </alternativeName>
</protein>
<comment type="subcellular location">
    <subcellularLocation>
        <location evidence="1 6">Nucleus</location>
    </subcellularLocation>
</comment>
<gene>
    <name evidence="6" type="primary">MED10</name>
    <name evidence="8" type="ORF">B0T24DRAFT_595959</name>
</gene>
<comment type="caution">
    <text evidence="8">The sequence shown here is derived from an EMBL/GenBank/DDBJ whole genome shotgun (WGS) entry which is preliminary data.</text>
</comment>
<dbReference type="GO" id="GO:0006357">
    <property type="term" value="P:regulation of transcription by RNA polymerase II"/>
    <property type="evidence" value="ECO:0007669"/>
    <property type="project" value="InterPro"/>
</dbReference>
<keyword evidence="3 6" id="KW-0805">Transcription regulation</keyword>
<comment type="function">
    <text evidence="6">Component of the Mediator complex, a coactivator involved in the regulated transcription of nearly all RNA polymerase II-dependent genes. Mediator functions as a bridge to convey information from gene-specific regulatory proteins to the basal RNA polymerase II transcription machinery. Mediator is recruited to promoters by direct interactions with regulatory proteins and serves as a scaffold for the assembly of a functional preinitiation complex with RNA polymerase II and the general transcription factors.</text>
</comment>
<keyword evidence="9" id="KW-1185">Reference proteome</keyword>
<keyword evidence="4 6" id="KW-0804">Transcription</keyword>
<evidence type="ECO:0000313" key="8">
    <source>
        <dbReference type="EMBL" id="KAK3369190.1"/>
    </source>
</evidence>
<evidence type="ECO:0000256" key="5">
    <source>
        <dbReference type="ARBA" id="ARBA00023242"/>
    </source>
</evidence>
<reference evidence="8" key="2">
    <citation type="submission" date="2023-06" db="EMBL/GenBank/DDBJ databases">
        <authorList>
            <consortium name="Lawrence Berkeley National Laboratory"/>
            <person name="Haridas S."/>
            <person name="Hensen N."/>
            <person name="Bonometti L."/>
            <person name="Westerberg I."/>
            <person name="Brannstrom I.O."/>
            <person name="Guillou S."/>
            <person name="Cros-Aarteil S."/>
            <person name="Calhoun S."/>
            <person name="Kuo A."/>
            <person name="Mondo S."/>
            <person name="Pangilinan J."/>
            <person name="Riley R."/>
            <person name="Labutti K."/>
            <person name="Andreopoulos B."/>
            <person name="Lipzen A."/>
            <person name="Chen C."/>
            <person name="Yanf M."/>
            <person name="Daum C."/>
            <person name="Ng V."/>
            <person name="Clum A."/>
            <person name="Steindorff A."/>
            <person name="Ohm R."/>
            <person name="Martin F."/>
            <person name="Silar P."/>
            <person name="Natvig D."/>
            <person name="Lalanne C."/>
            <person name="Gautier V."/>
            <person name="Ament-Velasquez S.L."/>
            <person name="Kruys A."/>
            <person name="Hutchinson M.I."/>
            <person name="Powell A.J."/>
            <person name="Barry K."/>
            <person name="Miller A.N."/>
            <person name="Grigoriev I.V."/>
            <person name="Debuchy R."/>
            <person name="Gladieux P."/>
            <person name="Thoren M.H."/>
            <person name="Johannesson H."/>
        </authorList>
    </citation>
    <scope>NUCLEOTIDE SEQUENCE</scope>
    <source>
        <strain evidence="8">CBS 958.72</strain>
    </source>
</reference>
<evidence type="ECO:0000313" key="9">
    <source>
        <dbReference type="Proteomes" id="UP001287356"/>
    </source>
</evidence>
<proteinExistence type="inferred from homology"/>
<evidence type="ECO:0000256" key="6">
    <source>
        <dbReference type="RuleBase" id="RU364146"/>
    </source>
</evidence>
<keyword evidence="6" id="KW-0010">Activator</keyword>
<name>A0AAE0K3Z1_9PEZI</name>
<dbReference type="Proteomes" id="UP001287356">
    <property type="component" value="Unassembled WGS sequence"/>
</dbReference>
<accession>A0AAE0K3Z1</accession>
<dbReference type="GO" id="GO:0003712">
    <property type="term" value="F:transcription coregulator activity"/>
    <property type="evidence" value="ECO:0007669"/>
    <property type="project" value="InterPro"/>
</dbReference>
<reference evidence="8" key="1">
    <citation type="journal article" date="2023" name="Mol. Phylogenet. Evol.">
        <title>Genome-scale phylogeny and comparative genomics of the fungal order Sordariales.</title>
        <authorList>
            <person name="Hensen N."/>
            <person name="Bonometti L."/>
            <person name="Westerberg I."/>
            <person name="Brannstrom I.O."/>
            <person name="Guillou S."/>
            <person name="Cros-Aarteil S."/>
            <person name="Calhoun S."/>
            <person name="Haridas S."/>
            <person name="Kuo A."/>
            <person name="Mondo S."/>
            <person name="Pangilinan J."/>
            <person name="Riley R."/>
            <person name="LaButti K."/>
            <person name="Andreopoulos B."/>
            <person name="Lipzen A."/>
            <person name="Chen C."/>
            <person name="Yan M."/>
            <person name="Daum C."/>
            <person name="Ng V."/>
            <person name="Clum A."/>
            <person name="Steindorff A."/>
            <person name="Ohm R.A."/>
            <person name="Martin F."/>
            <person name="Silar P."/>
            <person name="Natvig D.O."/>
            <person name="Lalanne C."/>
            <person name="Gautier V."/>
            <person name="Ament-Velasquez S.L."/>
            <person name="Kruys A."/>
            <person name="Hutchinson M.I."/>
            <person name="Powell A.J."/>
            <person name="Barry K."/>
            <person name="Miller A.N."/>
            <person name="Grigoriev I.V."/>
            <person name="Debuchy R."/>
            <person name="Gladieux P."/>
            <person name="Hiltunen Thoren M."/>
            <person name="Johannesson H."/>
        </authorList>
    </citation>
    <scope>NUCLEOTIDE SEQUENCE</scope>
    <source>
        <strain evidence="8">CBS 958.72</strain>
    </source>
</reference>
<feature type="region of interest" description="Disordered" evidence="7">
    <location>
        <begin position="138"/>
        <end position="187"/>
    </location>
</feature>
<evidence type="ECO:0000256" key="1">
    <source>
        <dbReference type="ARBA" id="ARBA00004123"/>
    </source>
</evidence>